<name>A4JUC8_BURVG</name>
<accession>A4JUC8</accession>
<gene>
    <name evidence="1" type="ordered locus">Bcep1808_6995</name>
</gene>
<dbReference type="Proteomes" id="UP000002287">
    <property type="component" value="Plasmid pBVIE01"/>
</dbReference>
<organism evidence="1 2">
    <name type="scientific">Burkholderia vietnamiensis (strain G4 / LMG 22486)</name>
    <name type="common">Burkholderia cepacia (strain R1808)</name>
    <dbReference type="NCBI Taxonomy" id="269482"/>
    <lineage>
        <taxon>Bacteria</taxon>
        <taxon>Pseudomonadati</taxon>
        <taxon>Pseudomonadota</taxon>
        <taxon>Betaproteobacteria</taxon>
        <taxon>Burkholderiales</taxon>
        <taxon>Burkholderiaceae</taxon>
        <taxon>Burkholderia</taxon>
        <taxon>Burkholderia cepacia complex</taxon>
    </lineage>
</organism>
<proteinExistence type="predicted"/>
<evidence type="ECO:0000313" key="1">
    <source>
        <dbReference type="EMBL" id="ABO59881.1"/>
    </source>
</evidence>
<keyword evidence="1" id="KW-0614">Plasmid</keyword>
<geneLocation type="plasmid" evidence="1 2">
    <name>pBVIE01</name>
</geneLocation>
<sequence>MILSAYTVETSSNGFAPCWWPATSMKNAIALAKSLSEQFRDDKRYPNSFWVIGSQDKPACKFFRGERYEANQPI</sequence>
<reference evidence="1 2" key="1">
    <citation type="submission" date="2007-03" db="EMBL/GenBank/DDBJ databases">
        <title>Complete sequence of plasmid pBVIE01 of Burkholderia vietnamiensis G4.</title>
        <authorList>
            <consortium name="US DOE Joint Genome Institute"/>
            <person name="Copeland A."/>
            <person name="Lucas S."/>
            <person name="Lapidus A."/>
            <person name="Barry K."/>
            <person name="Detter J.C."/>
            <person name="Glavina del Rio T."/>
            <person name="Hammon N."/>
            <person name="Israni S."/>
            <person name="Dalin E."/>
            <person name="Tice H."/>
            <person name="Pitluck S."/>
            <person name="Chain P."/>
            <person name="Malfatti S."/>
            <person name="Shin M."/>
            <person name="Vergez L."/>
            <person name="Schmutz J."/>
            <person name="Larimer F."/>
            <person name="Land M."/>
            <person name="Hauser L."/>
            <person name="Kyrpides N."/>
            <person name="Tiedje J."/>
            <person name="Richardson P."/>
        </authorList>
    </citation>
    <scope>NUCLEOTIDE SEQUENCE [LARGE SCALE GENOMIC DNA]</scope>
    <source>
        <strain evidence="2">G4 / LMG 22486</strain>
        <plasmid evidence="1 2">pBVIE01</plasmid>
    </source>
</reference>
<dbReference type="EMBL" id="CP000617">
    <property type="protein sequence ID" value="ABO59881.1"/>
    <property type="molecule type" value="Genomic_DNA"/>
</dbReference>
<dbReference type="HOGENOM" id="CLU_2700551_0_0_4"/>
<protein>
    <submittedName>
        <fullName evidence="1">Uncharacterized protein</fullName>
    </submittedName>
</protein>
<dbReference type="KEGG" id="bvi:Bcep1808_6995"/>
<dbReference type="AlphaFoldDB" id="A4JUC8"/>
<evidence type="ECO:0000313" key="2">
    <source>
        <dbReference type="Proteomes" id="UP000002287"/>
    </source>
</evidence>